<feature type="compositionally biased region" description="Basic and acidic residues" evidence="1">
    <location>
        <begin position="456"/>
        <end position="465"/>
    </location>
</feature>
<protein>
    <recommendedName>
        <fullName evidence="2">DUF6824 domain-containing protein</fullName>
    </recommendedName>
</protein>
<dbReference type="EMBL" id="HBED01042711">
    <property type="protein sequence ID" value="CAD8323072.1"/>
    <property type="molecule type" value="Transcribed_RNA"/>
</dbReference>
<dbReference type="InterPro" id="IPR049227">
    <property type="entry name" value="DUF6824"/>
</dbReference>
<sequence length="493" mass="51562">MIRCNDVVGGDTTEALSAPPPVPLPSTNDNSYLHHNVGQSSPRAATHIAADAAVVPSPNSSESTTPAIFFAPESNRAQDDAVVVPPPSVPSSSLDALALACAAQDAACGNNGDAASSKMDELPASAPPQQDTEGDSSSSSSGLGSPPPSFQLTNNDVLCGRGGLTNHHPGNVFFRRLVRSRQEDYLRASKRDKAGVARDIVDTIRKLDPPGRFLKKDSANPGLWVEIGNRKAREKTSQALREGAPEKREELSTAHPVALPPLPSTAPGAAVVVAAEPPTLTVPVPQVFTSTSITSAEMDQAARASVGCIQRARVVSSDSDGGSGSSVGSPVSTSTFAVPFRSKAYFSLPAPSSSASPDHHLLSHHCYHQATDREPPTTTTDEPPFLGNPAPPPALVTPTGNGGAAAAPALVEPMDTSASNLGGRASEDRELPIPPLFCGTKRKLEHSSCAVQQEDHAMHEAHHQDAPSQRSPGGTKRGPRLRIFKERMMELCH</sequence>
<dbReference type="AlphaFoldDB" id="A0A7R9ZGE1"/>
<feature type="region of interest" description="Disordered" evidence="1">
    <location>
        <begin position="109"/>
        <end position="157"/>
    </location>
</feature>
<dbReference type="Pfam" id="PF20710">
    <property type="entry name" value="DUF6824"/>
    <property type="match status" value="1"/>
</dbReference>
<feature type="region of interest" description="Disordered" evidence="1">
    <location>
        <begin position="1"/>
        <end position="40"/>
    </location>
</feature>
<proteinExistence type="predicted"/>
<evidence type="ECO:0000259" key="2">
    <source>
        <dbReference type="Pfam" id="PF20710"/>
    </source>
</evidence>
<feature type="domain" description="DUF6824" evidence="2">
    <location>
        <begin position="156"/>
        <end position="242"/>
    </location>
</feature>
<evidence type="ECO:0000256" key="1">
    <source>
        <dbReference type="SAM" id="MobiDB-lite"/>
    </source>
</evidence>
<feature type="compositionally biased region" description="Polar residues" evidence="1">
    <location>
        <begin position="27"/>
        <end position="40"/>
    </location>
</feature>
<evidence type="ECO:0000313" key="3">
    <source>
        <dbReference type="EMBL" id="CAD8323072.1"/>
    </source>
</evidence>
<feature type="region of interest" description="Disordered" evidence="1">
    <location>
        <begin position="234"/>
        <end position="262"/>
    </location>
</feature>
<organism evidence="3">
    <name type="scientific">Pseudictyota dubia</name>
    <dbReference type="NCBI Taxonomy" id="2749911"/>
    <lineage>
        <taxon>Eukaryota</taxon>
        <taxon>Sar</taxon>
        <taxon>Stramenopiles</taxon>
        <taxon>Ochrophyta</taxon>
        <taxon>Bacillariophyta</taxon>
        <taxon>Mediophyceae</taxon>
        <taxon>Biddulphiophycidae</taxon>
        <taxon>Eupodiscales</taxon>
        <taxon>Odontellaceae</taxon>
        <taxon>Pseudictyota</taxon>
    </lineage>
</organism>
<feature type="compositionally biased region" description="Low complexity" evidence="1">
    <location>
        <begin position="135"/>
        <end position="144"/>
    </location>
</feature>
<feature type="region of interest" description="Disordered" evidence="1">
    <location>
        <begin position="456"/>
        <end position="478"/>
    </location>
</feature>
<accession>A0A7R9ZGE1</accession>
<feature type="compositionally biased region" description="Basic and acidic residues" evidence="1">
    <location>
        <begin position="243"/>
        <end position="252"/>
    </location>
</feature>
<reference evidence="3" key="1">
    <citation type="submission" date="2021-01" db="EMBL/GenBank/DDBJ databases">
        <authorList>
            <person name="Corre E."/>
            <person name="Pelletier E."/>
            <person name="Niang G."/>
            <person name="Scheremetjew M."/>
            <person name="Finn R."/>
            <person name="Kale V."/>
            <person name="Holt S."/>
            <person name="Cochrane G."/>
            <person name="Meng A."/>
            <person name="Brown T."/>
            <person name="Cohen L."/>
        </authorList>
    </citation>
    <scope>NUCLEOTIDE SEQUENCE</scope>
    <source>
        <strain evidence="3">CCMP147</strain>
    </source>
</reference>
<name>A0A7R9ZGE1_9STRA</name>
<gene>
    <name evidence="3" type="ORF">TDUB1175_LOCUS21490</name>
</gene>